<dbReference type="Proteomes" id="UP000469452">
    <property type="component" value="Unassembled WGS sequence"/>
</dbReference>
<gene>
    <name evidence="1" type="ORF">AaE_013527</name>
</gene>
<dbReference type="AlphaFoldDB" id="A0A6A4Z9M7"/>
<evidence type="ECO:0000313" key="1">
    <source>
        <dbReference type="EMBL" id="KAF0707619.1"/>
    </source>
</evidence>
<protein>
    <submittedName>
        <fullName evidence="1">Uncharacterized protein</fullName>
    </submittedName>
</protein>
<accession>A0A6A4Z9M7</accession>
<reference evidence="1 2" key="1">
    <citation type="submission" date="2019-06" db="EMBL/GenBank/DDBJ databases">
        <title>Genomics analysis of Aphanomyces spp. identifies a new class of oomycete effector associated with host adaptation.</title>
        <authorList>
            <person name="Gaulin E."/>
        </authorList>
    </citation>
    <scope>NUCLEOTIDE SEQUENCE [LARGE SCALE GENOMIC DNA]</scope>
    <source>
        <strain evidence="1 2">E</strain>
    </source>
</reference>
<sequence>MMRRGVTSTRALGKWSGSDYLLFAGVPWTVRYVQGAPSRPEPPPRGAAGVSSTNIADKVLGPFNPPPVAPLGPYGVGATEVMGFAASVALMPTLRSVRSTISGATLTSSNA</sequence>
<proteinExistence type="predicted"/>
<evidence type="ECO:0000313" key="2">
    <source>
        <dbReference type="Proteomes" id="UP000469452"/>
    </source>
</evidence>
<dbReference type="EMBL" id="VJMI01019330">
    <property type="protein sequence ID" value="KAF0707619.1"/>
    <property type="molecule type" value="Genomic_DNA"/>
</dbReference>
<comment type="caution">
    <text evidence="1">The sequence shown here is derived from an EMBL/GenBank/DDBJ whole genome shotgun (WGS) entry which is preliminary data.</text>
</comment>
<name>A0A6A4Z9M7_APHAT</name>
<organism evidence="1 2">
    <name type="scientific">Aphanomyces astaci</name>
    <name type="common">Crayfish plague agent</name>
    <dbReference type="NCBI Taxonomy" id="112090"/>
    <lineage>
        <taxon>Eukaryota</taxon>
        <taxon>Sar</taxon>
        <taxon>Stramenopiles</taxon>
        <taxon>Oomycota</taxon>
        <taxon>Saprolegniomycetes</taxon>
        <taxon>Saprolegniales</taxon>
        <taxon>Verrucalvaceae</taxon>
        <taxon>Aphanomyces</taxon>
    </lineage>
</organism>